<feature type="region of interest" description="Disordered" evidence="3">
    <location>
        <begin position="194"/>
        <end position="215"/>
    </location>
</feature>
<evidence type="ECO:0000313" key="6">
    <source>
        <dbReference type="Proteomes" id="UP000546324"/>
    </source>
</evidence>
<dbReference type="InterPro" id="IPR041916">
    <property type="entry name" value="Anti_sigma_zinc_sf"/>
</dbReference>
<gene>
    <name evidence="5" type="ORF">BKA00_007266</name>
</gene>
<feature type="compositionally biased region" description="Low complexity" evidence="3">
    <location>
        <begin position="82"/>
        <end position="97"/>
    </location>
</feature>
<organism evidence="5 6">
    <name type="scientific">Actinomadura coerulea</name>
    <dbReference type="NCBI Taxonomy" id="46159"/>
    <lineage>
        <taxon>Bacteria</taxon>
        <taxon>Bacillati</taxon>
        <taxon>Actinomycetota</taxon>
        <taxon>Actinomycetes</taxon>
        <taxon>Streptosporangiales</taxon>
        <taxon>Thermomonosporaceae</taxon>
        <taxon>Actinomadura</taxon>
    </lineage>
</organism>
<protein>
    <recommendedName>
        <fullName evidence="4">Putative zinc-finger domain-containing protein</fullName>
    </recommendedName>
</protein>
<evidence type="ECO:0000256" key="3">
    <source>
        <dbReference type="SAM" id="MobiDB-lite"/>
    </source>
</evidence>
<proteinExistence type="predicted"/>
<keyword evidence="6" id="KW-1185">Reference proteome</keyword>
<name>A0A7X0L396_9ACTN</name>
<feature type="compositionally biased region" description="Low complexity" evidence="3">
    <location>
        <begin position="114"/>
        <end position="127"/>
    </location>
</feature>
<dbReference type="EMBL" id="JACHMQ010000001">
    <property type="protein sequence ID" value="MBB6400352.1"/>
    <property type="molecule type" value="Genomic_DNA"/>
</dbReference>
<dbReference type="AlphaFoldDB" id="A0A7X0L396"/>
<feature type="domain" description="Putative zinc-finger" evidence="4">
    <location>
        <begin position="6"/>
        <end position="35"/>
    </location>
</feature>
<evidence type="ECO:0000256" key="1">
    <source>
        <dbReference type="ARBA" id="ARBA00023015"/>
    </source>
</evidence>
<accession>A0A7X0L396</accession>
<dbReference type="Pfam" id="PF13490">
    <property type="entry name" value="zf-HC2"/>
    <property type="match status" value="1"/>
</dbReference>
<sequence length="215" mass="22820">MSCLGERLTALVDGELGDEERERAHAHLAGCARCREEADQLRKLKGRLRGLSELPATDGTDDLPSPDFLSRLRTLPELSGLPDVPVAPDAPVSGASPKSAVPHAGSRPRHPSRPIRSSARPVRAPHAVRPRDDRPVGHTAAIRVPPRRRYLVVGAATLFLGLGTASYVAGGRQDSPAVTPAFDRFAVEHALTSGDAPMTDPLTDPVNQVQVSPGP</sequence>
<feature type="compositionally biased region" description="Polar residues" evidence="3">
    <location>
        <begin position="205"/>
        <end position="215"/>
    </location>
</feature>
<keyword evidence="2" id="KW-0804">Transcription</keyword>
<dbReference type="Proteomes" id="UP000546324">
    <property type="component" value="Unassembled WGS sequence"/>
</dbReference>
<reference evidence="5 6" key="1">
    <citation type="submission" date="2020-08" db="EMBL/GenBank/DDBJ databases">
        <title>Sequencing the genomes of 1000 actinobacteria strains.</title>
        <authorList>
            <person name="Klenk H.-P."/>
        </authorList>
    </citation>
    <scope>NUCLEOTIDE SEQUENCE [LARGE SCALE GENOMIC DNA]</scope>
    <source>
        <strain evidence="5 6">DSM 43675</strain>
    </source>
</reference>
<evidence type="ECO:0000259" key="4">
    <source>
        <dbReference type="Pfam" id="PF13490"/>
    </source>
</evidence>
<dbReference type="RefSeq" id="WP_221493437.1">
    <property type="nucleotide sequence ID" value="NZ_JACHMQ010000001.1"/>
</dbReference>
<evidence type="ECO:0000313" key="5">
    <source>
        <dbReference type="EMBL" id="MBB6400352.1"/>
    </source>
</evidence>
<dbReference type="InterPro" id="IPR027383">
    <property type="entry name" value="Znf_put"/>
</dbReference>
<keyword evidence="1" id="KW-0805">Transcription regulation</keyword>
<comment type="caution">
    <text evidence="5">The sequence shown here is derived from an EMBL/GenBank/DDBJ whole genome shotgun (WGS) entry which is preliminary data.</text>
</comment>
<evidence type="ECO:0000256" key="2">
    <source>
        <dbReference type="ARBA" id="ARBA00023163"/>
    </source>
</evidence>
<feature type="region of interest" description="Disordered" evidence="3">
    <location>
        <begin position="79"/>
        <end position="141"/>
    </location>
</feature>
<dbReference type="Gene3D" id="1.10.10.1320">
    <property type="entry name" value="Anti-sigma factor, zinc-finger domain"/>
    <property type="match status" value="1"/>
</dbReference>